<dbReference type="SUPFAM" id="SSF55124">
    <property type="entry name" value="Nitrite/Sulfite reductase N-terminal domain-like"/>
    <property type="match status" value="1"/>
</dbReference>
<dbReference type="RefSeq" id="WP_208925877.1">
    <property type="nucleotide sequence ID" value="NZ_LK996017.1"/>
</dbReference>
<dbReference type="PROSITE" id="PS00365">
    <property type="entry name" value="NIR_SIR"/>
    <property type="match status" value="1"/>
</dbReference>
<dbReference type="Pfam" id="PF03460">
    <property type="entry name" value="NIR_SIR_ferr"/>
    <property type="match status" value="1"/>
</dbReference>
<accession>A0A098B5C6</accession>
<dbReference type="Gene3D" id="3.30.70.20">
    <property type="match status" value="1"/>
</dbReference>
<dbReference type="Gene3D" id="3.30.413.10">
    <property type="entry name" value="Sulfite Reductase Hemoprotein, domain 1"/>
    <property type="match status" value="2"/>
</dbReference>
<dbReference type="SUPFAM" id="SSF56014">
    <property type="entry name" value="Nitrite and sulphite reductase 4Fe-4S domain-like"/>
    <property type="match status" value="1"/>
</dbReference>
<dbReference type="InterPro" id="IPR045854">
    <property type="entry name" value="NO2/SO3_Rdtase_4Fe4S_sf"/>
</dbReference>
<dbReference type="SUPFAM" id="SSF54862">
    <property type="entry name" value="4Fe-4S ferredoxins"/>
    <property type="match status" value="1"/>
</dbReference>
<dbReference type="InterPro" id="IPR051329">
    <property type="entry name" value="NIR_SIR_4Fe-4S"/>
</dbReference>
<dbReference type="PRINTS" id="PR00397">
    <property type="entry name" value="SIROHAEM"/>
</dbReference>
<dbReference type="PROSITE" id="PS51379">
    <property type="entry name" value="4FE4S_FER_2"/>
    <property type="match status" value="2"/>
</dbReference>
<evidence type="ECO:0000256" key="3">
    <source>
        <dbReference type="ARBA" id="ARBA00022723"/>
    </source>
</evidence>
<keyword evidence="1" id="KW-0004">4Fe-4S</keyword>
<dbReference type="EMBL" id="LK996017">
    <property type="protein sequence ID" value="CDX03071.1"/>
    <property type="molecule type" value="Genomic_DNA"/>
</dbReference>
<dbReference type="AlphaFoldDB" id="A0A098B5C6"/>
<evidence type="ECO:0000256" key="2">
    <source>
        <dbReference type="ARBA" id="ARBA00022617"/>
    </source>
</evidence>
<dbReference type="GO" id="GO:0020037">
    <property type="term" value="F:heme binding"/>
    <property type="evidence" value="ECO:0007669"/>
    <property type="project" value="InterPro"/>
</dbReference>
<dbReference type="InterPro" id="IPR006067">
    <property type="entry name" value="NO2/SO3_Rdtase_4Fe4S_dom"/>
</dbReference>
<dbReference type="PANTHER" id="PTHR32439">
    <property type="entry name" value="FERREDOXIN--NITRITE REDUCTASE, CHLOROPLASTIC"/>
    <property type="match status" value="1"/>
</dbReference>
<dbReference type="GO" id="GO:0004783">
    <property type="term" value="F:sulfite reductase (NADPH) activity"/>
    <property type="evidence" value="ECO:0007669"/>
    <property type="project" value="UniProtKB-EC"/>
</dbReference>
<dbReference type="PROSITE" id="PS00198">
    <property type="entry name" value="4FE4S_FER_1"/>
    <property type="match status" value="2"/>
</dbReference>
<dbReference type="PATRIC" id="fig|49338.4.peg.3433"/>
<feature type="domain" description="4Fe-4S ferredoxin-type" evidence="7">
    <location>
        <begin position="157"/>
        <end position="186"/>
    </location>
</feature>
<evidence type="ECO:0000256" key="5">
    <source>
        <dbReference type="ARBA" id="ARBA00023004"/>
    </source>
</evidence>
<keyword evidence="5" id="KW-0408">Iron</keyword>
<dbReference type="GO" id="GO:0051539">
    <property type="term" value="F:4 iron, 4 sulfur cluster binding"/>
    <property type="evidence" value="ECO:0007669"/>
    <property type="project" value="UniProtKB-KW"/>
</dbReference>
<evidence type="ECO:0000256" key="6">
    <source>
        <dbReference type="ARBA" id="ARBA00023014"/>
    </source>
</evidence>
<evidence type="ECO:0000259" key="7">
    <source>
        <dbReference type="PROSITE" id="PS51379"/>
    </source>
</evidence>
<keyword evidence="2" id="KW-0349">Heme</keyword>
<evidence type="ECO:0000313" key="8">
    <source>
        <dbReference type="EMBL" id="CDX03071.1"/>
    </source>
</evidence>
<keyword evidence="4 8" id="KW-0560">Oxidoreductase</keyword>
<dbReference type="Pfam" id="PF00037">
    <property type="entry name" value="Fer4"/>
    <property type="match status" value="2"/>
</dbReference>
<dbReference type="PANTHER" id="PTHR32439:SF9">
    <property type="entry name" value="BLR3264 PROTEIN"/>
    <property type="match status" value="1"/>
</dbReference>
<protein>
    <submittedName>
        <fullName evidence="8">Nitrite and sulphite reductase 4Fe-4S region</fullName>
        <ecNumber evidence="8">1.8.1.2</ecNumber>
    </submittedName>
</protein>
<feature type="domain" description="4Fe-4S ferredoxin-type" evidence="7">
    <location>
        <begin position="188"/>
        <end position="217"/>
    </location>
</feature>
<keyword evidence="3" id="KW-0479">Metal-binding</keyword>
<dbReference type="InterPro" id="IPR036136">
    <property type="entry name" value="Nit/Sulf_reduc_fer-like_dom_sf"/>
</dbReference>
<dbReference type="InterPro" id="IPR017896">
    <property type="entry name" value="4Fe4S_Fe-S-bd"/>
</dbReference>
<evidence type="ECO:0000256" key="4">
    <source>
        <dbReference type="ARBA" id="ARBA00023002"/>
    </source>
</evidence>
<dbReference type="InterPro" id="IPR006066">
    <property type="entry name" value="NO2/SO3_Rdtase_FeS/sirohaem_BS"/>
</dbReference>
<gene>
    <name evidence="8" type="ORF">DPCES_3184</name>
</gene>
<keyword evidence="6" id="KW-0411">Iron-sulfur</keyword>
<organism evidence="8">
    <name type="scientific">Desulfitobacterium hafniense</name>
    <name type="common">Desulfitobacterium frappieri</name>
    <dbReference type="NCBI Taxonomy" id="49338"/>
    <lineage>
        <taxon>Bacteria</taxon>
        <taxon>Bacillati</taxon>
        <taxon>Bacillota</taxon>
        <taxon>Clostridia</taxon>
        <taxon>Eubacteriales</taxon>
        <taxon>Desulfitobacteriaceae</taxon>
        <taxon>Desulfitobacterium</taxon>
    </lineage>
</organism>
<reference evidence="8" key="1">
    <citation type="submission" date="2014-07" db="EMBL/GenBank/DDBJ databases">
        <authorList>
            <person name="Hornung V.Bastian."/>
        </authorList>
    </citation>
    <scope>NUCLEOTIDE SEQUENCE</scope>
    <source>
        <strain evidence="8">PCE-S</strain>
    </source>
</reference>
<name>A0A098B5C6_DESHA</name>
<dbReference type="Gene3D" id="3.30.70.3340">
    <property type="match status" value="1"/>
</dbReference>
<dbReference type="EC" id="1.8.1.2" evidence="8"/>
<dbReference type="InterPro" id="IPR005117">
    <property type="entry name" value="NiRdtase/SiRdtase_haem-b_fer"/>
</dbReference>
<dbReference type="Pfam" id="PF01077">
    <property type="entry name" value="NIR_SIR"/>
    <property type="match status" value="1"/>
</dbReference>
<dbReference type="InterPro" id="IPR017900">
    <property type="entry name" value="4Fe4S_Fe_S_CS"/>
</dbReference>
<proteinExistence type="predicted"/>
<sequence length="290" mass="32149">MAEVDYKALKKGGFMQQVQKDHFALRLRVAGGQIQADQLQKVTELARTYGQGYIHMTSRQGIEIPFIGLEDVEAVLNELKEVGLEPGACGPRVRTITACQGAAICPSGLIDTTRLAGELDKRYFARELPHKFKLGVTGCGNNCLKAEENDLGIKGGVRPSWQQDQCIYCGLCQAVCPAKAIEVHRQEETLSLDSQLCTYCGKCVKSCPTSAWEGERGFLLSFGGLFGNRIAIGKRILPLVITEAHLYQVIDKTLEFFQNHGKPSERFRNTLDRVGWETLAKELEGLDLER</sequence>
<evidence type="ECO:0000256" key="1">
    <source>
        <dbReference type="ARBA" id="ARBA00022485"/>
    </source>
</evidence>
<dbReference type="GO" id="GO:0046872">
    <property type="term" value="F:metal ion binding"/>
    <property type="evidence" value="ECO:0007669"/>
    <property type="project" value="UniProtKB-KW"/>
</dbReference>